<reference evidence="2" key="1">
    <citation type="submission" date="2012-12" db="EMBL/GenBank/DDBJ databases">
        <title>Identification and characterization of a phenylalanine ammonia-lyase gene family in Isatis indigotica Fort.</title>
        <authorList>
            <person name="Liu Q."/>
            <person name="Chen J."/>
            <person name="Zhou X."/>
            <person name="Di P."/>
            <person name="Xiao Y."/>
            <person name="Xuan H."/>
            <person name="Zhang L."/>
            <person name="Chen W."/>
        </authorList>
    </citation>
    <scope>NUCLEOTIDE SEQUENCE</scope>
    <source>
        <tissue evidence="2">Salivary gland</tissue>
    </source>
</reference>
<organism evidence="2">
    <name type="scientific">Ixodes ricinus</name>
    <name type="common">Common tick</name>
    <name type="synonym">Acarus ricinus</name>
    <dbReference type="NCBI Taxonomy" id="34613"/>
    <lineage>
        <taxon>Eukaryota</taxon>
        <taxon>Metazoa</taxon>
        <taxon>Ecdysozoa</taxon>
        <taxon>Arthropoda</taxon>
        <taxon>Chelicerata</taxon>
        <taxon>Arachnida</taxon>
        <taxon>Acari</taxon>
        <taxon>Parasitiformes</taxon>
        <taxon>Ixodida</taxon>
        <taxon>Ixodoidea</taxon>
        <taxon>Ixodidae</taxon>
        <taxon>Ixodinae</taxon>
        <taxon>Ixodes</taxon>
    </lineage>
</organism>
<keyword evidence="1" id="KW-0472">Membrane</keyword>
<evidence type="ECO:0000256" key="1">
    <source>
        <dbReference type="SAM" id="Phobius"/>
    </source>
</evidence>
<keyword evidence="1" id="KW-1133">Transmembrane helix</keyword>
<feature type="transmembrane region" description="Helical" evidence="1">
    <location>
        <begin position="120"/>
        <end position="140"/>
    </location>
</feature>
<sequence length="252" mass="28630">MRWCSHCLKTTCMPLLKFRPQLPFGVCRQASTRSWLPFQMKSPEAFARKDGLNPTQDHLIYNSGFHNYLLLTSCTSSGIALAGIGLATILSTSDQATQPKRNMELSPMQQSITEIFESPLQLGVGCCFATVFMLFGVYLVSHVPVRIYYSPSQQLFRMVFHRAIPGLQKVRTCRPGGLAPLGGKRDSVSMQMLGNVVDRDTNRRLMLLEHRFKTMAYYNVLMGFDSVDVLSEDTDTDIESALYRQLYRRHDR</sequence>
<name>A0A0K8R922_IXORI</name>
<dbReference type="EMBL" id="GADI01006829">
    <property type="protein sequence ID" value="JAA66979.1"/>
    <property type="molecule type" value="mRNA"/>
</dbReference>
<protein>
    <submittedName>
        <fullName evidence="2">Uncharacterized protein</fullName>
    </submittedName>
</protein>
<accession>A0A0K8R922</accession>
<proteinExistence type="evidence at transcript level"/>
<feature type="transmembrane region" description="Helical" evidence="1">
    <location>
        <begin position="68"/>
        <end position="90"/>
    </location>
</feature>
<dbReference type="AlphaFoldDB" id="A0A0K8R922"/>
<keyword evidence="1" id="KW-0812">Transmembrane</keyword>
<evidence type="ECO:0000313" key="2">
    <source>
        <dbReference type="EMBL" id="JAA66979.1"/>
    </source>
</evidence>